<dbReference type="InterPro" id="IPR011993">
    <property type="entry name" value="PH-like_dom_sf"/>
</dbReference>
<dbReference type="Pfam" id="PF00169">
    <property type="entry name" value="PH"/>
    <property type="match status" value="2"/>
</dbReference>
<dbReference type="InterPro" id="IPR051707">
    <property type="entry name" value="PI-Interact_SigTrans_Reg"/>
</dbReference>
<proteinExistence type="predicted"/>
<keyword evidence="4" id="KW-1185">Reference proteome</keyword>
<feature type="domain" description="PH" evidence="2">
    <location>
        <begin position="67"/>
        <end position="170"/>
    </location>
</feature>
<gene>
    <name evidence="3" type="ORF">NA56DRAFT_728997</name>
</gene>
<evidence type="ECO:0000259" key="2">
    <source>
        <dbReference type="PROSITE" id="PS50003"/>
    </source>
</evidence>
<dbReference type="EMBL" id="KZ613500">
    <property type="protein sequence ID" value="PMD17396.1"/>
    <property type="molecule type" value="Genomic_DNA"/>
</dbReference>
<dbReference type="InterPro" id="IPR001849">
    <property type="entry name" value="PH_domain"/>
</dbReference>
<dbReference type="OrthoDB" id="2157866at2759"/>
<feature type="region of interest" description="Disordered" evidence="1">
    <location>
        <begin position="202"/>
        <end position="232"/>
    </location>
</feature>
<dbReference type="STRING" id="1745343.A0A2J6PTY9"/>
<name>A0A2J6PTY9_9HELO</name>
<dbReference type="PANTHER" id="PTHR14336">
    <property type="entry name" value="TANDEM PH DOMAIN CONTAINING PROTEIN"/>
    <property type="match status" value="1"/>
</dbReference>
<feature type="region of interest" description="Disordered" evidence="1">
    <location>
        <begin position="1"/>
        <end position="20"/>
    </location>
</feature>
<feature type="compositionally biased region" description="Polar residues" evidence="1">
    <location>
        <begin position="1"/>
        <end position="13"/>
    </location>
</feature>
<dbReference type="SMART" id="SM00233">
    <property type="entry name" value="PH"/>
    <property type="match status" value="2"/>
</dbReference>
<evidence type="ECO:0000256" key="1">
    <source>
        <dbReference type="SAM" id="MobiDB-lite"/>
    </source>
</evidence>
<evidence type="ECO:0000313" key="4">
    <source>
        <dbReference type="Proteomes" id="UP000235672"/>
    </source>
</evidence>
<protein>
    <submittedName>
        <fullName evidence="3">PH domain-like protein</fullName>
    </submittedName>
</protein>
<reference evidence="3 4" key="1">
    <citation type="submission" date="2016-05" db="EMBL/GenBank/DDBJ databases">
        <title>A degradative enzymes factory behind the ericoid mycorrhizal symbiosis.</title>
        <authorList>
            <consortium name="DOE Joint Genome Institute"/>
            <person name="Martino E."/>
            <person name="Morin E."/>
            <person name="Grelet G."/>
            <person name="Kuo A."/>
            <person name="Kohler A."/>
            <person name="Daghino S."/>
            <person name="Barry K."/>
            <person name="Choi C."/>
            <person name="Cichocki N."/>
            <person name="Clum A."/>
            <person name="Copeland A."/>
            <person name="Hainaut M."/>
            <person name="Haridas S."/>
            <person name="Labutti K."/>
            <person name="Lindquist E."/>
            <person name="Lipzen A."/>
            <person name="Khouja H.-R."/>
            <person name="Murat C."/>
            <person name="Ohm R."/>
            <person name="Olson A."/>
            <person name="Spatafora J."/>
            <person name="Veneault-Fourrey C."/>
            <person name="Henrissat B."/>
            <person name="Grigoriev I."/>
            <person name="Martin F."/>
            <person name="Perotto S."/>
        </authorList>
    </citation>
    <scope>NUCLEOTIDE SEQUENCE [LARGE SCALE GENOMIC DNA]</scope>
    <source>
        <strain evidence="3 4">UAMH 7357</strain>
    </source>
</reference>
<dbReference type="Gene3D" id="2.30.29.30">
    <property type="entry name" value="Pleckstrin-homology domain (PH domain)/Phosphotyrosine-binding domain (PTB)"/>
    <property type="match status" value="2"/>
</dbReference>
<dbReference type="SUPFAM" id="SSF50729">
    <property type="entry name" value="PH domain-like"/>
    <property type="match status" value="2"/>
</dbReference>
<dbReference type="CDD" id="cd13298">
    <property type="entry name" value="PH1_PH_fungal"/>
    <property type="match status" value="1"/>
</dbReference>
<dbReference type="PANTHER" id="PTHR14336:SF15">
    <property type="entry name" value="DUAL ADAPTER FOR PHOSPHOTYROSINE AND 3-PHOSPHOTYROSINE AND 3-PHOSPHOINOSITIDE"/>
    <property type="match status" value="1"/>
</dbReference>
<sequence length="420" mass="47721">MAEVQSPPTQEASQPRRIPERTAALQIPLPNAVTLPPPSSASRFRNSHLNLDTFSPVNQNGSFEFDRVLKSGYVQKRTRKTKAWFHQAAWKPIFLVLRPNSLSIYKDQNEDKLRHKIVLSDLTAVAFLKDPKQKRQNVFGLFSPSRNYHLEATSRKDAEEWVDLIRTEARIEEEEEEMLLASPGGTVTGSYGGFERAMQQHNEERRLHEDRLGSSSPEPSDPIPRTSRTKALGLTAARRPSHTIEYSGNEIASHSDMSETEVTRVRRESRASIPEEEPLAVQAPVTRPMMDTRNVSQLSGFNVEQDPERVVWQGYLLYLSSKGGVRRWKDLWVVLRPKNIVLYKNDSEYSPILIISLSSVINAVEIDPLSKSKVHCLQIITEEKSYKFCAHNEDTLDKSLGAIKSLLAKRKEQEGKGVRR</sequence>
<feature type="domain" description="PH" evidence="2">
    <location>
        <begin position="309"/>
        <end position="408"/>
    </location>
</feature>
<organism evidence="3 4">
    <name type="scientific">Hyaloscypha hepaticicola</name>
    <dbReference type="NCBI Taxonomy" id="2082293"/>
    <lineage>
        <taxon>Eukaryota</taxon>
        <taxon>Fungi</taxon>
        <taxon>Dikarya</taxon>
        <taxon>Ascomycota</taxon>
        <taxon>Pezizomycotina</taxon>
        <taxon>Leotiomycetes</taxon>
        <taxon>Helotiales</taxon>
        <taxon>Hyaloscyphaceae</taxon>
        <taxon>Hyaloscypha</taxon>
    </lineage>
</organism>
<accession>A0A2J6PTY9</accession>
<dbReference type="Proteomes" id="UP000235672">
    <property type="component" value="Unassembled WGS sequence"/>
</dbReference>
<dbReference type="CDD" id="cd13299">
    <property type="entry name" value="PH2_PH_fungal"/>
    <property type="match status" value="1"/>
</dbReference>
<dbReference type="AlphaFoldDB" id="A0A2J6PTY9"/>
<evidence type="ECO:0000313" key="3">
    <source>
        <dbReference type="EMBL" id="PMD17396.1"/>
    </source>
</evidence>
<dbReference type="PROSITE" id="PS50003">
    <property type="entry name" value="PH_DOMAIN"/>
    <property type="match status" value="2"/>
</dbReference>
<feature type="compositionally biased region" description="Basic and acidic residues" evidence="1">
    <location>
        <begin position="202"/>
        <end position="212"/>
    </location>
</feature>